<evidence type="ECO:0000313" key="1">
    <source>
        <dbReference type="EMBL" id="KAF5817260.1"/>
    </source>
</evidence>
<gene>
    <name evidence="1" type="ORF">HanXRQr2_Chr02g0050831</name>
</gene>
<protein>
    <submittedName>
        <fullName evidence="1">Uncharacterized protein</fullName>
    </submittedName>
</protein>
<evidence type="ECO:0000313" key="2">
    <source>
        <dbReference type="Proteomes" id="UP000215914"/>
    </source>
</evidence>
<name>A0A9K3JL49_HELAN</name>
<accession>A0A9K3JL49</accession>
<organism evidence="1 2">
    <name type="scientific">Helianthus annuus</name>
    <name type="common">Common sunflower</name>
    <dbReference type="NCBI Taxonomy" id="4232"/>
    <lineage>
        <taxon>Eukaryota</taxon>
        <taxon>Viridiplantae</taxon>
        <taxon>Streptophyta</taxon>
        <taxon>Embryophyta</taxon>
        <taxon>Tracheophyta</taxon>
        <taxon>Spermatophyta</taxon>
        <taxon>Magnoliopsida</taxon>
        <taxon>eudicotyledons</taxon>
        <taxon>Gunneridae</taxon>
        <taxon>Pentapetalae</taxon>
        <taxon>asterids</taxon>
        <taxon>campanulids</taxon>
        <taxon>Asterales</taxon>
        <taxon>Asteraceae</taxon>
        <taxon>Asteroideae</taxon>
        <taxon>Heliantheae alliance</taxon>
        <taxon>Heliantheae</taxon>
        <taxon>Helianthus</taxon>
    </lineage>
</organism>
<dbReference type="EMBL" id="MNCJ02000317">
    <property type="protein sequence ID" value="KAF5817260.1"/>
    <property type="molecule type" value="Genomic_DNA"/>
</dbReference>
<keyword evidence="2" id="KW-1185">Reference proteome</keyword>
<dbReference type="Gramene" id="mRNA:HanXRQr2_Chr02g0050831">
    <property type="protein sequence ID" value="CDS:HanXRQr2_Chr02g0050831.1"/>
    <property type="gene ID" value="HanXRQr2_Chr02g0050831"/>
</dbReference>
<sequence>MVHSSSTDYVLTDLTEHLSCGKSSREEAAKARSASAITFSGGYLLVDEAEVMATKEATVTCKGEENVVSFSGTVLGSSLGLDCFLQDNEDQVSSLSSSWFGPEVMTFFWYADVFSDEMEVDLATTE</sequence>
<reference evidence="1" key="1">
    <citation type="journal article" date="2017" name="Nature">
        <title>The sunflower genome provides insights into oil metabolism, flowering and Asterid evolution.</title>
        <authorList>
            <person name="Badouin H."/>
            <person name="Gouzy J."/>
            <person name="Grassa C.J."/>
            <person name="Murat F."/>
            <person name="Staton S.E."/>
            <person name="Cottret L."/>
            <person name="Lelandais-Briere C."/>
            <person name="Owens G.L."/>
            <person name="Carrere S."/>
            <person name="Mayjonade B."/>
            <person name="Legrand L."/>
            <person name="Gill N."/>
            <person name="Kane N.C."/>
            <person name="Bowers J.E."/>
            <person name="Hubner S."/>
            <person name="Bellec A."/>
            <person name="Berard A."/>
            <person name="Berges H."/>
            <person name="Blanchet N."/>
            <person name="Boniface M.C."/>
            <person name="Brunel D."/>
            <person name="Catrice O."/>
            <person name="Chaidir N."/>
            <person name="Claudel C."/>
            <person name="Donnadieu C."/>
            <person name="Faraut T."/>
            <person name="Fievet G."/>
            <person name="Helmstetter N."/>
            <person name="King M."/>
            <person name="Knapp S.J."/>
            <person name="Lai Z."/>
            <person name="Le Paslier M.C."/>
            <person name="Lippi Y."/>
            <person name="Lorenzon L."/>
            <person name="Mandel J.R."/>
            <person name="Marage G."/>
            <person name="Marchand G."/>
            <person name="Marquand E."/>
            <person name="Bret-Mestries E."/>
            <person name="Morien E."/>
            <person name="Nambeesan S."/>
            <person name="Nguyen T."/>
            <person name="Pegot-Espagnet P."/>
            <person name="Pouilly N."/>
            <person name="Raftis F."/>
            <person name="Sallet E."/>
            <person name="Schiex T."/>
            <person name="Thomas J."/>
            <person name="Vandecasteele C."/>
            <person name="Vares D."/>
            <person name="Vear F."/>
            <person name="Vautrin S."/>
            <person name="Crespi M."/>
            <person name="Mangin B."/>
            <person name="Burke J.M."/>
            <person name="Salse J."/>
            <person name="Munos S."/>
            <person name="Vincourt P."/>
            <person name="Rieseberg L.H."/>
            <person name="Langlade N.B."/>
        </authorList>
    </citation>
    <scope>NUCLEOTIDE SEQUENCE</scope>
    <source>
        <tissue evidence="1">Leaves</tissue>
    </source>
</reference>
<dbReference type="AlphaFoldDB" id="A0A9K3JL49"/>
<comment type="caution">
    <text evidence="1">The sequence shown here is derived from an EMBL/GenBank/DDBJ whole genome shotgun (WGS) entry which is preliminary data.</text>
</comment>
<reference evidence="1" key="2">
    <citation type="submission" date="2020-06" db="EMBL/GenBank/DDBJ databases">
        <title>Helianthus annuus Genome sequencing and assembly Release 2.</title>
        <authorList>
            <person name="Gouzy J."/>
            <person name="Langlade N."/>
            <person name="Munos S."/>
        </authorList>
    </citation>
    <scope>NUCLEOTIDE SEQUENCE</scope>
    <source>
        <tissue evidence="1">Leaves</tissue>
    </source>
</reference>
<proteinExistence type="predicted"/>
<dbReference type="Proteomes" id="UP000215914">
    <property type="component" value="Unassembled WGS sequence"/>
</dbReference>